<keyword evidence="3" id="KW-1185">Reference proteome</keyword>
<gene>
    <name evidence="2" type="ORF">B0I28_110111</name>
</gene>
<accession>A0A2T0UE85</accession>
<evidence type="ECO:0000313" key="3">
    <source>
        <dbReference type="Proteomes" id="UP000238176"/>
    </source>
</evidence>
<organism evidence="2 3">
    <name type="scientific">Glycomyces artemisiae</name>
    <dbReference type="NCBI Taxonomy" id="1076443"/>
    <lineage>
        <taxon>Bacteria</taxon>
        <taxon>Bacillati</taxon>
        <taxon>Actinomycetota</taxon>
        <taxon>Actinomycetes</taxon>
        <taxon>Glycomycetales</taxon>
        <taxon>Glycomycetaceae</taxon>
        <taxon>Glycomyces</taxon>
    </lineage>
</organism>
<comment type="caution">
    <text evidence="2">The sequence shown here is derived from an EMBL/GenBank/DDBJ whole genome shotgun (WGS) entry which is preliminary data.</text>
</comment>
<sequence>MELAAQLVDLLRVPRQSLLAPRVRHRPQQRHERRRGRDDHAARERVLQQQRVPAQGRVEERVRGHEQHHQLRRVVERPPVLLARQRLRVPPQVLRVRLQQLVPRRLVLDFEGLEVRLERGLRVDHERPPARQPHHQVGAHAAPVHRTGVLLGEVAVLDHPRGLHDPPQLHLAPLAPHLRGPERAQEPPGLLAQALRDVRDARELDAQLRVGVHARLLHVPQSRLVALQRVRDRREDLPDGLPRMVGRLVRHGPQGRFEPVLVLRGGLQAGRRRRQLGRLARPPGEPPPDPARREAHRRQ</sequence>
<feature type="region of interest" description="Disordered" evidence="1">
    <location>
        <begin position="22"/>
        <end position="42"/>
    </location>
</feature>
<feature type="compositionally biased region" description="Basic residues" evidence="1">
    <location>
        <begin position="22"/>
        <end position="34"/>
    </location>
</feature>
<dbReference type="AlphaFoldDB" id="A0A2T0UE85"/>
<dbReference type="Proteomes" id="UP000238176">
    <property type="component" value="Unassembled WGS sequence"/>
</dbReference>
<proteinExistence type="predicted"/>
<feature type="region of interest" description="Disordered" evidence="1">
    <location>
        <begin position="271"/>
        <end position="299"/>
    </location>
</feature>
<name>A0A2T0UE85_9ACTN</name>
<evidence type="ECO:0000313" key="2">
    <source>
        <dbReference type="EMBL" id="PRY56229.1"/>
    </source>
</evidence>
<feature type="compositionally biased region" description="Low complexity" evidence="1">
    <location>
        <begin position="165"/>
        <end position="178"/>
    </location>
</feature>
<reference evidence="2 3" key="1">
    <citation type="submission" date="2018-03" db="EMBL/GenBank/DDBJ databases">
        <title>Genomic Encyclopedia of Type Strains, Phase III (KMG-III): the genomes of soil and plant-associated and newly described type strains.</title>
        <authorList>
            <person name="Whitman W."/>
        </authorList>
    </citation>
    <scope>NUCLEOTIDE SEQUENCE [LARGE SCALE GENOMIC DNA]</scope>
    <source>
        <strain evidence="2 3">CGMCC 4.7067</strain>
    </source>
</reference>
<feature type="region of interest" description="Disordered" evidence="1">
    <location>
        <begin position="162"/>
        <end position="186"/>
    </location>
</feature>
<dbReference type="EMBL" id="PVTJ01000010">
    <property type="protein sequence ID" value="PRY56229.1"/>
    <property type="molecule type" value="Genomic_DNA"/>
</dbReference>
<evidence type="ECO:0000256" key="1">
    <source>
        <dbReference type="SAM" id="MobiDB-lite"/>
    </source>
</evidence>
<protein>
    <submittedName>
        <fullName evidence="2">Uncharacterized protein</fullName>
    </submittedName>
</protein>